<evidence type="ECO:0000256" key="6">
    <source>
        <dbReference type="ARBA" id="ARBA00022825"/>
    </source>
</evidence>
<dbReference type="Pfam" id="PF03572">
    <property type="entry name" value="Peptidase_S41"/>
    <property type="match status" value="1"/>
</dbReference>
<organism evidence="12 13">
    <name type="scientific">Pseudonocardia sulfidoxydans NBRC 16205</name>
    <dbReference type="NCBI Taxonomy" id="1223511"/>
    <lineage>
        <taxon>Bacteria</taxon>
        <taxon>Bacillati</taxon>
        <taxon>Actinomycetota</taxon>
        <taxon>Actinomycetes</taxon>
        <taxon>Pseudonocardiales</taxon>
        <taxon>Pseudonocardiaceae</taxon>
        <taxon>Pseudonocardia</taxon>
    </lineage>
</organism>
<comment type="caution">
    <text evidence="12">The sequence shown here is derived from an EMBL/GenBank/DDBJ whole genome shotgun (WGS) entry which is preliminary data.</text>
</comment>
<dbReference type="Gene3D" id="2.120.10.60">
    <property type="entry name" value="Tricorn protease N-terminal domain"/>
    <property type="match status" value="1"/>
</dbReference>
<evidence type="ECO:0000256" key="2">
    <source>
        <dbReference type="ARBA" id="ARBA00008524"/>
    </source>
</evidence>
<dbReference type="GO" id="GO:0005737">
    <property type="term" value="C:cytoplasm"/>
    <property type="evidence" value="ECO:0007669"/>
    <property type="project" value="UniProtKB-SubCell"/>
</dbReference>
<keyword evidence="4 7" id="KW-0645">Protease</keyword>
<dbReference type="Pfam" id="PF26549">
    <property type="entry name" value="Tricorn_N"/>
    <property type="match status" value="1"/>
</dbReference>
<dbReference type="Proteomes" id="UP000321685">
    <property type="component" value="Unassembled WGS sequence"/>
</dbReference>
<feature type="active site" description="Nucleophile" evidence="8">
    <location>
        <position position="967"/>
    </location>
</feature>
<name>A0A511DFH9_9PSEU</name>
<dbReference type="InterPro" id="IPR029414">
    <property type="entry name" value="Tricorn_PDZ"/>
</dbReference>
<reference evidence="12 13" key="1">
    <citation type="submission" date="2019-07" db="EMBL/GenBank/DDBJ databases">
        <title>Whole genome shotgun sequence of Pseudonocardia sulfidoxydans NBRC 16205.</title>
        <authorList>
            <person name="Hosoyama A."/>
            <person name="Uohara A."/>
            <person name="Ohji S."/>
            <person name="Ichikawa N."/>
        </authorList>
    </citation>
    <scope>NUCLEOTIDE SEQUENCE [LARGE SCALE GENOMIC DNA]</scope>
    <source>
        <strain evidence="12 13">NBRC 16205</strain>
    </source>
</reference>
<comment type="similarity">
    <text evidence="2 7">Belongs to the peptidase S41B family.</text>
</comment>
<dbReference type="Pfam" id="PF26550">
    <property type="entry name" value="Tricorn_2nd"/>
    <property type="match status" value="1"/>
</dbReference>
<feature type="region of interest" description="Disordered" evidence="10">
    <location>
        <begin position="1061"/>
        <end position="1086"/>
    </location>
</feature>
<dbReference type="SUPFAM" id="SSF69304">
    <property type="entry name" value="Tricorn protease N-terminal domain"/>
    <property type="match status" value="2"/>
</dbReference>
<dbReference type="InterPro" id="IPR015943">
    <property type="entry name" value="WD40/YVTN_repeat-like_dom_sf"/>
</dbReference>
<keyword evidence="3 7" id="KW-0963">Cytoplasm</keyword>
<gene>
    <name evidence="12" type="primary">tri1</name>
    <name evidence="12" type="ORF">PSU4_24860</name>
</gene>
<evidence type="ECO:0000259" key="11">
    <source>
        <dbReference type="SMART" id="SM00245"/>
    </source>
</evidence>
<dbReference type="EMBL" id="BJVJ01000020">
    <property type="protein sequence ID" value="GEL23532.1"/>
    <property type="molecule type" value="Genomic_DNA"/>
</dbReference>
<keyword evidence="6 7" id="KW-0720">Serine protease</keyword>
<feature type="active site" description="Charge relay system" evidence="8">
    <location>
        <position position="747"/>
    </location>
</feature>
<evidence type="ECO:0000256" key="4">
    <source>
        <dbReference type="ARBA" id="ARBA00022670"/>
    </source>
</evidence>
<evidence type="ECO:0000256" key="8">
    <source>
        <dbReference type="PIRSR" id="PIRSR036421-1"/>
    </source>
</evidence>
<dbReference type="SUPFAM" id="SSF50156">
    <property type="entry name" value="PDZ domain-like"/>
    <property type="match status" value="1"/>
</dbReference>
<evidence type="ECO:0000313" key="12">
    <source>
        <dbReference type="EMBL" id="GEL23532.1"/>
    </source>
</evidence>
<dbReference type="InterPro" id="IPR036034">
    <property type="entry name" value="PDZ_sf"/>
</dbReference>
<feature type="region of interest" description="Disordered" evidence="10">
    <location>
        <begin position="499"/>
        <end position="552"/>
    </location>
</feature>
<dbReference type="Gene3D" id="2.130.10.10">
    <property type="entry name" value="YVTN repeat-like/Quinoprotein amine dehydrogenase"/>
    <property type="match status" value="1"/>
</dbReference>
<dbReference type="PANTHER" id="PTHR43253">
    <property type="entry name" value="TRICORN PROTEASE HOMOLOG 2-RELATED"/>
    <property type="match status" value="1"/>
</dbReference>
<feature type="active site" description="Charge relay system" evidence="8">
    <location>
        <position position="1025"/>
    </location>
</feature>
<keyword evidence="5 7" id="KW-0378">Hydrolase</keyword>
<dbReference type="GO" id="GO:0008236">
    <property type="term" value="F:serine-type peptidase activity"/>
    <property type="evidence" value="ECO:0007669"/>
    <property type="project" value="UniProtKB-UniRule"/>
</dbReference>
<dbReference type="CDD" id="cd07562">
    <property type="entry name" value="Peptidase_S41_TRI"/>
    <property type="match status" value="1"/>
</dbReference>
<keyword evidence="13" id="KW-1185">Reference proteome</keyword>
<dbReference type="PANTHER" id="PTHR43253:SF1">
    <property type="entry name" value="TRICORN PROTEASE HOMOLOG 2-RELATED"/>
    <property type="match status" value="1"/>
</dbReference>
<feature type="domain" description="Tail specific protease" evidence="11">
    <location>
        <begin position="843"/>
        <end position="1036"/>
    </location>
</feature>
<dbReference type="Gene3D" id="3.90.226.10">
    <property type="entry name" value="2-enoyl-CoA Hydratase, Chain A, domain 1"/>
    <property type="match status" value="1"/>
</dbReference>
<dbReference type="AlphaFoldDB" id="A0A511DFH9"/>
<dbReference type="Pfam" id="PF14684">
    <property type="entry name" value="Tricorn_C1"/>
    <property type="match status" value="1"/>
</dbReference>
<dbReference type="SMART" id="SM00245">
    <property type="entry name" value="TSPc"/>
    <property type="match status" value="1"/>
</dbReference>
<evidence type="ECO:0000256" key="1">
    <source>
        <dbReference type="ARBA" id="ARBA00004496"/>
    </source>
</evidence>
<evidence type="ECO:0000256" key="7">
    <source>
        <dbReference type="PIRNR" id="PIRNR036421"/>
    </source>
</evidence>
<dbReference type="Pfam" id="PF14685">
    <property type="entry name" value="PDZ_Tricorn"/>
    <property type="match status" value="1"/>
</dbReference>
<feature type="site" description="Transition state stabilizer; via amide nitrogen" evidence="9">
    <location>
        <position position="968"/>
    </location>
</feature>
<dbReference type="EC" id="3.4.21.-" evidence="7"/>
<dbReference type="InterPro" id="IPR028204">
    <property type="entry name" value="Tricorn_C1"/>
</dbReference>
<evidence type="ECO:0000256" key="10">
    <source>
        <dbReference type="SAM" id="MobiDB-lite"/>
    </source>
</evidence>
<evidence type="ECO:0000256" key="5">
    <source>
        <dbReference type="ARBA" id="ARBA00022801"/>
    </source>
</evidence>
<dbReference type="InterPro" id="IPR029045">
    <property type="entry name" value="ClpP/crotonase-like_dom_sf"/>
</dbReference>
<proteinExistence type="inferred from homology"/>
<comment type="function">
    <text evidence="7">Degrades oligopeptides.</text>
</comment>
<protein>
    <recommendedName>
        <fullName evidence="7">Tricorn protease homolog</fullName>
        <ecNumber evidence="7">3.4.21.-</ecNumber>
    </recommendedName>
</protein>
<feature type="compositionally biased region" description="Acidic residues" evidence="10">
    <location>
        <begin position="528"/>
        <end position="537"/>
    </location>
</feature>
<dbReference type="GO" id="GO:0006508">
    <property type="term" value="P:proteolysis"/>
    <property type="evidence" value="ECO:0007669"/>
    <property type="project" value="UniProtKB-UniRule"/>
</dbReference>
<dbReference type="SUPFAM" id="SSF52096">
    <property type="entry name" value="ClpP/crotonase"/>
    <property type="match status" value="1"/>
</dbReference>
<dbReference type="InterPro" id="IPR012393">
    <property type="entry name" value="Tricorn_protease"/>
</dbReference>
<evidence type="ECO:0000313" key="13">
    <source>
        <dbReference type="Proteomes" id="UP000321685"/>
    </source>
</evidence>
<accession>A0A511DFH9</accession>
<comment type="subcellular location">
    <subcellularLocation>
        <location evidence="1 7">Cytoplasm</location>
    </subcellularLocation>
</comment>
<dbReference type="Gene3D" id="3.30.750.44">
    <property type="match status" value="1"/>
</dbReference>
<dbReference type="PIRSF" id="PIRSF036421">
    <property type="entry name" value="Tricorn_protease"/>
    <property type="match status" value="1"/>
</dbReference>
<sequence length="1086" mass="117079">MWTAPLAGGRAYRLTADDVPVSRPRLSPDGRLVAWTSAREGAPEVFVTDLDGGGVRRLTFLGGARTVGWRGSGDTAEVVAVSASGQASARRTWAYAIPAAGGAPRRLGFGPVSDVATSADGPAVLLGTTMSRETAWWKRYRGGTAGKLWWDREGSGEFRRLAAELDGQIDSPTLVGDRIAFLSDHEGWGNVYSLPLDGDVGGLRRHSDHGADGSPAFYARHAATDGSRIVFESAGELFLLEDLASDSQPRRIDVALAGPRTDREPFRVHASNWLGRVAPDRTGRASIAQVRGTVHRLTHRDGPARTLLAEPGVRARLAQPLGEDRAVWVDDAEGEDAVVVAPLDPRAEGVAALVRYGVGEVGRVLELEAAPDASTVAIATHDGRLLVMDTATGALRELARGADGEVSGVSYSPDSAWLTFADPVETGLSRIMIARLADDTLVEVTPPRFVDRHPVFTTDGKYLAFLSLRTFDPIYDEHSFDLTFPASWRPFLVPLAARTPSPFGATPDGRPTTSADEGPEDLPATDSEGAEDAEPAAEDAAGKTEEKGTDEDAVVVDVEGLAARVVPIPVAEGRLGGLGAAKDCLLWFRRPISGVLGEGRELTGDRGPRPVLERYDLVRRKLDVIADPATSYEVSGDGNRLVVRDGSTVRVLRSDRSGSSAPSENDADEFDIDLSRITVTVDPAAEWRQMFDEAGRLMRDHFWVEDMADVDWAAELARYRPLVDAVGSKDDLVDLLWELQGELGSSHAYVIGGGGAGDWSGRPGLLGADLERADDGWRVARVLPPETSATRARSPLADPGVDVREGDVLLEVAGRRVDPELGPAPLLVGTADQLVELTVRTSDGEVRRVVVRPLEDDLPLRYQDWVATKRAFVAEASGGRLGYLHVPDMVASGWAQLHRDLGRETSRDGLVVDVRGNSGGHTSQLVIEKLARKVIGWDVVRHRQPQTYPGDAPRGPLVALADEHSGSDGDIVTAAFKRLRLGPVVGTRTWGGVIGIDSRYGLVDRTRVTQPRYSFWFDDVAWDVENHGVEPDVEVVITPQDWAAGRDPQLETAVRLGLEALERTPAVRPPDPGTRPSRRRPDLPPR</sequence>
<evidence type="ECO:0000256" key="3">
    <source>
        <dbReference type="ARBA" id="ARBA00022490"/>
    </source>
</evidence>
<dbReference type="Gene3D" id="2.30.42.10">
    <property type="match status" value="1"/>
</dbReference>
<dbReference type="InterPro" id="IPR005151">
    <property type="entry name" value="Tail-specific_protease"/>
</dbReference>
<evidence type="ECO:0000256" key="9">
    <source>
        <dbReference type="PIRSR" id="PIRSR036421-3"/>
    </source>
</evidence>